<proteinExistence type="inferred from homology"/>
<dbReference type="Gene3D" id="1.10.10.10">
    <property type="entry name" value="Winged helix-like DNA-binding domain superfamily/Winged helix DNA-binding domain"/>
    <property type="match status" value="1"/>
</dbReference>
<dbReference type="Gene3D" id="1.10.10.60">
    <property type="entry name" value="Homeodomain-like"/>
    <property type="match status" value="1"/>
</dbReference>
<dbReference type="GO" id="GO:0043565">
    <property type="term" value="F:sequence-specific DNA binding"/>
    <property type="evidence" value="ECO:0007669"/>
    <property type="project" value="InterPro"/>
</dbReference>
<comment type="similarity">
    <text evidence="1">Belongs to the IS150/IS1296 orfA family.</text>
</comment>
<feature type="domain" description="Insertion element IS150 protein InsJ-like helix-turn-helix" evidence="2">
    <location>
        <begin position="62"/>
        <end position="113"/>
    </location>
</feature>
<accession>A0A254PY75</accession>
<dbReference type="InterPro" id="IPR036388">
    <property type="entry name" value="WH-like_DNA-bd_sf"/>
</dbReference>
<protein>
    <recommendedName>
        <fullName evidence="2">Insertion element IS150 protein InsJ-like helix-turn-helix domain-containing protein</fullName>
    </recommendedName>
</protein>
<dbReference type="InterPro" id="IPR055247">
    <property type="entry name" value="InsJ-like_HTH"/>
</dbReference>
<dbReference type="RefSeq" id="WP_088527665.1">
    <property type="nucleotide sequence ID" value="NZ_NGUO01000011.1"/>
</dbReference>
<comment type="caution">
    <text evidence="3">The sequence shown here is derived from an EMBL/GenBank/DDBJ whole genome shotgun (WGS) entry which is preliminary data.</text>
</comment>
<reference evidence="3 4" key="1">
    <citation type="submission" date="2017-05" db="EMBL/GenBank/DDBJ databases">
        <title>Polynucleobacter sp. MWH-K35W1 isolated from the permanently anoxic monimolimnion of a meromictic lake.</title>
        <authorList>
            <person name="Hahn M.W."/>
        </authorList>
    </citation>
    <scope>NUCLEOTIDE SEQUENCE [LARGE SCALE GENOMIC DNA]</scope>
    <source>
        <strain evidence="3 4">MWH-K35W1</strain>
    </source>
</reference>
<dbReference type="Proteomes" id="UP000198104">
    <property type="component" value="Unassembled WGS sequence"/>
</dbReference>
<dbReference type="EMBL" id="NGUO01000011">
    <property type="protein sequence ID" value="OWS71254.1"/>
    <property type="molecule type" value="Genomic_DNA"/>
</dbReference>
<keyword evidence="4" id="KW-1185">Reference proteome</keyword>
<evidence type="ECO:0000313" key="3">
    <source>
        <dbReference type="EMBL" id="OWS71254.1"/>
    </source>
</evidence>
<dbReference type="PANTHER" id="PTHR33795:SF1">
    <property type="entry name" value="INSERTION ELEMENT IS150 PROTEIN INSJ"/>
    <property type="match status" value="1"/>
</dbReference>
<organism evidence="3 4">
    <name type="scientific">Polynucleobacter aenigmaticus</name>
    <dbReference type="NCBI Taxonomy" id="1743164"/>
    <lineage>
        <taxon>Bacteria</taxon>
        <taxon>Pseudomonadati</taxon>
        <taxon>Pseudomonadota</taxon>
        <taxon>Betaproteobacteria</taxon>
        <taxon>Burkholderiales</taxon>
        <taxon>Burkholderiaceae</taxon>
        <taxon>Polynucleobacter</taxon>
    </lineage>
</organism>
<dbReference type="InterPro" id="IPR052057">
    <property type="entry name" value="IS150/IS1296_orfA-like"/>
</dbReference>
<dbReference type="PANTHER" id="PTHR33795">
    <property type="entry name" value="INSERTION ELEMENT IS150 PROTEIN INSJ"/>
    <property type="match status" value="1"/>
</dbReference>
<evidence type="ECO:0000313" key="4">
    <source>
        <dbReference type="Proteomes" id="UP000198104"/>
    </source>
</evidence>
<dbReference type="OrthoDB" id="9765502at2"/>
<sequence>MSKYSKQFKLKVVKEFLKSGGQRRVAHLFAVNHSQVRDWFLAYQAHGPGGLTPDHQRHPPQFKLEVLQYMTKHQVSARPAAAHFGIRSMSTVLRWQKLYNEGGITALANRQRGQQPMSQFNIKALLKKPVSELTPAELRRRLEYAEAEAAYLKKLEALAQSKAAKENKPK</sequence>
<name>A0A254PY75_9BURK</name>
<gene>
    <name evidence="3" type="ORF">CBI30_07340</name>
</gene>
<dbReference type="InterPro" id="IPR010921">
    <property type="entry name" value="Trp_repressor/repl_initiator"/>
</dbReference>
<dbReference type="AlphaFoldDB" id="A0A254PY75"/>
<evidence type="ECO:0000256" key="1">
    <source>
        <dbReference type="ARBA" id="ARBA00038232"/>
    </source>
</evidence>
<dbReference type="SUPFAM" id="SSF48295">
    <property type="entry name" value="TrpR-like"/>
    <property type="match status" value="2"/>
</dbReference>
<dbReference type="Pfam" id="PF13518">
    <property type="entry name" value="HTH_28"/>
    <property type="match status" value="1"/>
</dbReference>
<evidence type="ECO:0000259" key="2">
    <source>
        <dbReference type="Pfam" id="PF13518"/>
    </source>
</evidence>